<evidence type="ECO:0000256" key="1">
    <source>
        <dbReference type="SAM" id="SignalP"/>
    </source>
</evidence>
<dbReference type="Proteomes" id="UP000024635">
    <property type="component" value="Unassembled WGS sequence"/>
</dbReference>
<evidence type="ECO:0000313" key="3">
    <source>
        <dbReference type="Proteomes" id="UP000024635"/>
    </source>
</evidence>
<name>A0A016U541_9BILA</name>
<keyword evidence="1" id="KW-0732">Signal</keyword>
<feature type="chain" id="PRO_5001488829" description="Secreted protein" evidence="1">
    <location>
        <begin position="20"/>
        <end position="84"/>
    </location>
</feature>
<feature type="signal peptide" evidence="1">
    <location>
        <begin position="1"/>
        <end position="19"/>
    </location>
</feature>
<proteinExistence type="predicted"/>
<organism evidence="2 3">
    <name type="scientific">Ancylostoma ceylanicum</name>
    <dbReference type="NCBI Taxonomy" id="53326"/>
    <lineage>
        <taxon>Eukaryota</taxon>
        <taxon>Metazoa</taxon>
        <taxon>Ecdysozoa</taxon>
        <taxon>Nematoda</taxon>
        <taxon>Chromadorea</taxon>
        <taxon>Rhabditida</taxon>
        <taxon>Rhabditina</taxon>
        <taxon>Rhabditomorpha</taxon>
        <taxon>Strongyloidea</taxon>
        <taxon>Ancylostomatidae</taxon>
        <taxon>Ancylostomatinae</taxon>
        <taxon>Ancylostoma</taxon>
    </lineage>
</organism>
<sequence>MHLPWYSVAVVCLCLPVDAILTLRNEVTDTVITAGTVAPANATVAPKVCPGRAPLRHLCLPCKAFVYSMQAMLEKIILVQKVNV</sequence>
<protein>
    <recommendedName>
        <fullName evidence="4">Secreted protein</fullName>
    </recommendedName>
</protein>
<gene>
    <name evidence="2" type="primary">Acey_s0056.g2656</name>
    <name evidence="2" type="ORF">Y032_0056g2656</name>
</gene>
<evidence type="ECO:0000313" key="2">
    <source>
        <dbReference type="EMBL" id="EYC10280.1"/>
    </source>
</evidence>
<dbReference type="AlphaFoldDB" id="A0A016U541"/>
<comment type="caution">
    <text evidence="2">The sequence shown here is derived from an EMBL/GenBank/DDBJ whole genome shotgun (WGS) entry which is preliminary data.</text>
</comment>
<evidence type="ECO:0008006" key="4">
    <source>
        <dbReference type="Google" id="ProtNLM"/>
    </source>
</evidence>
<keyword evidence="3" id="KW-1185">Reference proteome</keyword>
<dbReference type="EMBL" id="JARK01001392">
    <property type="protein sequence ID" value="EYC10280.1"/>
    <property type="molecule type" value="Genomic_DNA"/>
</dbReference>
<accession>A0A016U541</accession>
<reference evidence="3" key="1">
    <citation type="journal article" date="2015" name="Nat. Genet.">
        <title>The genome and transcriptome of the zoonotic hookworm Ancylostoma ceylanicum identify infection-specific gene families.</title>
        <authorList>
            <person name="Schwarz E.M."/>
            <person name="Hu Y."/>
            <person name="Antoshechkin I."/>
            <person name="Miller M.M."/>
            <person name="Sternberg P.W."/>
            <person name="Aroian R.V."/>
        </authorList>
    </citation>
    <scope>NUCLEOTIDE SEQUENCE</scope>
    <source>
        <strain evidence="3">HY135</strain>
    </source>
</reference>